<sequence>MSAGEPGELGEGVLALAALDEALDRLAHELAGLPARRALEALDAELEACRRRQAGLAAERDRLAGEQAALEAQVEAARLRRDQLEARARSGQIRAARDLAAIDEEMQQLARHVAGLEDQELALMEALEPLEAELAGLAAELADLEERRAGRAAELAAAEREVEAQQAALLPEREARARALPDEVLARYEAIRRRVGGPGAARLVGGRCEGCHLTLPAMEVDRLRRAPGGTLGTCEQCGRILVPVH</sequence>
<comment type="caution">
    <text evidence="4">The sequence shown here is derived from an EMBL/GenBank/DDBJ whole genome shotgun (WGS) entry which is preliminary data.</text>
</comment>
<evidence type="ECO:0000259" key="2">
    <source>
        <dbReference type="Pfam" id="PF02591"/>
    </source>
</evidence>
<dbReference type="Gene3D" id="1.10.287.1490">
    <property type="match status" value="1"/>
</dbReference>
<feature type="domain" description="C4-type zinc ribbon" evidence="2">
    <location>
        <begin position="207"/>
        <end position="241"/>
    </location>
</feature>
<dbReference type="InterPro" id="IPR056003">
    <property type="entry name" value="CT398_CC_hairpin"/>
</dbReference>
<evidence type="ECO:0000313" key="5">
    <source>
        <dbReference type="Proteomes" id="UP001589788"/>
    </source>
</evidence>
<dbReference type="Pfam" id="PF02591">
    <property type="entry name" value="Zn_ribbon_9"/>
    <property type="match status" value="1"/>
</dbReference>
<feature type="domain" description="CT398-like coiled coil hairpin" evidence="3">
    <location>
        <begin position="16"/>
        <end position="195"/>
    </location>
</feature>
<keyword evidence="1" id="KW-0175">Coiled coil</keyword>
<keyword evidence="5" id="KW-1185">Reference proteome</keyword>
<dbReference type="RefSeq" id="WP_377790450.1">
    <property type="nucleotide sequence ID" value="NZ_JBHLYQ010000158.1"/>
</dbReference>
<dbReference type="EMBL" id="JBHLYQ010000158">
    <property type="protein sequence ID" value="MFC0082802.1"/>
    <property type="molecule type" value="Genomic_DNA"/>
</dbReference>
<evidence type="ECO:0000313" key="4">
    <source>
        <dbReference type="EMBL" id="MFC0082802.1"/>
    </source>
</evidence>
<dbReference type="InterPro" id="IPR003743">
    <property type="entry name" value="Zf-RING_7"/>
</dbReference>
<proteinExistence type="predicted"/>
<gene>
    <name evidence="4" type="ORF">ACFFRE_11745</name>
</gene>
<evidence type="ECO:0000259" key="3">
    <source>
        <dbReference type="Pfam" id="PF24481"/>
    </source>
</evidence>
<dbReference type="Proteomes" id="UP001589788">
    <property type="component" value="Unassembled WGS sequence"/>
</dbReference>
<name>A0ABV6C740_9ACTN</name>
<evidence type="ECO:0000256" key="1">
    <source>
        <dbReference type="SAM" id="Coils"/>
    </source>
</evidence>
<accession>A0ABV6C740</accession>
<protein>
    <submittedName>
        <fullName evidence="4">Zinc ribbon domain-containing protein</fullName>
    </submittedName>
</protein>
<reference evidence="4 5" key="1">
    <citation type="submission" date="2024-09" db="EMBL/GenBank/DDBJ databases">
        <authorList>
            <person name="Sun Q."/>
            <person name="Mori K."/>
        </authorList>
    </citation>
    <scope>NUCLEOTIDE SEQUENCE [LARGE SCALE GENOMIC DNA]</scope>
    <source>
        <strain evidence="4 5">JCM 15389</strain>
    </source>
</reference>
<feature type="coiled-coil region" evidence="1">
    <location>
        <begin position="39"/>
        <end position="161"/>
    </location>
</feature>
<organism evidence="4 5">
    <name type="scientific">Aciditerrimonas ferrireducens</name>
    <dbReference type="NCBI Taxonomy" id="667306"/>
    <lineage>
        <taxon>Bacteria</taxon>
        <taxon>Bacillati</taxon>
        <taxon>Actinomycetota</taxon>
        <taxon>Acidimicrobiia</taxon>
        <taxon>Acidimicrobiales</taxon>
        <taxon>Acidimicrobiaceae</taxon>
        <taxon>Aciditerrimonas</taxon>
    </lineage>
</organism>
<dbReference type="Pfam" id="PF24481">
    <property type="entry name" value="CT398_CC"/>
    <property type="match status" value="1"/>
</dbReference>